<feature type="domain" description="HTH cro/C1-type" evidence="1">
    <location>
        <begin position="61"/>
        <end position="114"/>
    </location>
</feature>
<comment type="caution">
    <text evidence="2">The sequence shown here is derived from an EMBL/GenBank/DDBJ whole genome shotgun (WGS) entry which is preliminary data.</text>
</comment>
<dbReference type="EMBL" id="JBDGHN010000002">
    <property type="protein sequence ID" value="MEN2750849.1"/>
    <property type="molecule type" value="Genomic_DNA"/>
</dbReference>
<dbReference type="InterPro" id="IPR001387">
    <property type="entry name" value="Cro/C1-type_HTH"/>
</dbReference>
<reference evidence="2 3" key="1">
    <citation type="submission" date="2024-05" db="EMBL/GenBank/DDBJ databases">
        <authorList>
            <person name="Kim H.-Y."/>
            <person name="Kim E."/>
            <person name="Cai Y."/>
            <person name="Yang S.-M."/>
            <person name="Lee W."/>
        </authorList>
    </citation>
    <scope>NUCLEOTIDE SEQUENCE [LARGE SCALE GENOMIC DNA]</scope>
    <source>
        <strain evidence="2 3">FBL11</strain>
    </source>
</reference>
<evidence type="ECO:0000313" key="3">
    <source>
        <dbReference type="Proteomes" id="UP001461960"/>
    </source>
</evidence>
<dbReference type="PROSITE" id="PS50943">
    <property type="entry name" value="HTH_CROC1"/>
    <property type="match status" value="1"/>
</dbReference>
<evidence type="ECO:0000259" key="1">
    <source>
        <dbReference type="PROSITE" id="PS50943"/>
    </source>
</evidence>
<dbReference type="PANTHER" id="PTHR40455:SF1">
    <property type="entry name" value="ANTITOXIN HIGA"/>
    <property type="match status" value="1"/>
</dbReference>
<dbReference type="RefSeq" id="WP_299215845.1">
    <property type="nucleotide sequence ID" value="NZ_JBDGHN010000002.1"/>
</dbReference>
<evidence type="ECO:0000313" key="2">
    <source>
        <dbReference type="EMBL" id="MEN2750849.1"/>
    </source>
</evidence>
<name>A0ABU9X629_9GAMM</name>
<dbReference type="Proteomes" id="UP001461960">
    <property type="component" value="Unassembled WGS sequence"/>
</dbReference>
<organism evidence="2 3">
    <name type="scientific">Psychrobacter saeujeotis</name>
    <dbReference type="NCBI Taxonomy" id="3143436"/>
    <lineage>
        <taxon>Bacteria</taxon>
        <taxon>Pseudomonadati</taxon>
        <taxon>Pseudomonadota</taxon>
        <taxon>Gammaproteobacteria</taxon>
        <taxon>Moraxellales</taxon>
        <taxon>Moraxellaceae</taxon>
        <taxon>Psychrobacter</taxon>
    </lineage>
</organism>
<gene>
    <name evidence="2" type="ORF">AAIR29_04300</name>
</gene>
<dbReference type="InterPro" id="IPR010982">
    <property type="entry name" value="Lambda_DNA-bd_dom_sf"/>
</dbReference>
<dbReference type="SUPFAM" id="SSF47413">
    <property type="entry name" value="lambda repressor-like DNA-binding domains"/>
    <property type="match status" value="1"/>
</dbReference>
<keyword evidence="3" id="KW-1185">Reference proteome</keyword>
<dbReference type="PANTHER" id="PTHR40455">
    <property type="entry name" value="ANTITOXIN HIGA"/>
    <property type="match status" value="1"/>
</dbReference>
<dbReference type="Gene3D" id="1.10.260.40">
    <property type="entry name" value="lambda repressor-like DNA-binding domains"/>
    <property type="match status" value="1"/>
</dbReference>
<dbReference type="InterPro" id="IPR039060">
    <property type="entry name" value="Antitox_HigA"/>
</dbReference>
<protein>
    <submittedName>
        <fullName evidence="2">Transcriptional regulator</fullName>
    </submittedName>
</protein>
<dbReference type="SMART" id="SM00530">
    <property type="entry name" value="HTH_XRE"/>
    <property type="match status" value="1"/>
</dbReference>
<sequence>MNIKPIRNDQDLKQAFKQLEAVFQAPEGSIEADTRDVLVTLIEAYENQYYPIEHAEPVEAIKFQMENLNLSRQDLERYLGAPSKVSEVLNRKRPLSLSMIKKLHQELHIPYESLIH</sequence>
<accession>A0ABU9X629</accession>
<proteinExistence type="predicted"/>